<evidence type="ECO:0000256" key="1">
    <source>
        <dbReference type="SAM" id="MobiDB-lite"/>
    </source>
</evidence>
<dbReference type="Proteomes" id="UP000235145">
    <property type="component" value="Unassembled WGS sequence"/>
</dbReference>
<evidence type="ECO:0000313" key="2">
    <source>
        <dbReference type="EMBL" id="KAJ0198380.1"/>
    </source>
</evidence>
<feature type="compositionally biased region" description="Basic residues" evidence="1">
    <location>
        <begin position="44"/>
        <end position="53"/>
    </location>
</feature>
<accession>A0A9R1V268</accession>
<reference evidence="2 3" key="1">
    <citation type="journal article" date="2017" name="Nat. Commun.">
        <title>Genome assembly with in vitro proximity ligation data and whole-genome triplication in lettuce.</title>
        <authorList>
            <person name="Reyes-Chin-Wo S."/>
            <person name="Wang Z."/>
            <person name="Yang X."/>
            <person name="Kozik A."/>
            <person name="Arikit S."/>
            <person name="Song C."/>
            <person name="Xia L."/>
            <person name="Froenicke L."/>
            <person name="Lavelle D.O."/>
            <person name="Truco M.J."/>
            <person name="Xia R."/>
            <person name="Zhu S."/>
            <person name="Xu C."/>
            <person name="Xu H."/>
            <person name="Xu X."/>
            <person name="Cox K."/>
            <person name="Korf I."/>
            <person name="Meyers B.C."/>
            <person name="Michelmore R.W."/>
        </authorList>
    </citation>
    <scope>NUCLEOTIDE SEQUENCE [LARGE SCALE GENOMIC DNA]</scope>
    <source>
        <strain evidence="3">cv. Salinas</strain>
        <tissue evidence="2">Seedlings</tissue>
    </source>
</reference>
<protein>
    <submittedName>
        <fullName evidence="2">Uncharacterized protein</fullName>
    </submittedName>
</protein>
<keyword evidence="3" id="KW-1185">Reference proteome</keyword>
<gene>
    <name evidence="2" type="ORF">LSAT_V11C700368120</name>
</gene>
<organism evidence="2 3">
    <name type="scientific">Lactuca sativa</name>
    <name type="common">Garden lettuce</name>
    <dbReference type="NCBI Taxonomy" id="4236"/>
    <lineage>
        <taxon>Eukaryota</taxon>
        <taxon>Viridiplantae</taxon>
        <taxon>Streptophyta</taxon>
        <taxon>Embryophyta</taxon>
        <taxon>Tracheophyta</taxon>
        <taxon>Spermatophyta</taxon>
        <taxon>Magnoliopsida</taxon>
        <taxon>eudicotyledons</taxon>
        <taxon>Gunneridae</taxon>
        <taxon>Pentapetalae</taxon>
        <taxon>asterids</taxon>
        <taxon>campanulids</taxon>
        <taxon>Asterales</taxon>
        <taxon>Asteraceae</taxon>
        <taxon>Cichorioideae</taxon>
        <taxon>Cichorieae</taxon>
        <taxon>Lactucinae</taxon>
        <taxon>Lactuca</taxon>
    </lineage>
</organism>
<proteinExistence type="predicted"/>
<dbReference type="AlphaFoldDB" id="A0A9R1V268"/>
<dbReference type="EMBL" id="NBSK02000007">
    <property type="protein sequence ID" value="KAJ0198380.1"/>
    <property type="molecule type" value="Genomic_DNA"/>
</dbReference>
<comment type="caution">
    <text evidence="2">The sequence shown here is derived from an EMBL/GenBank/DDBJ whole genome shotgun (WGS) entry which is preliminary data.</text>
</comment>
<evidence type="ECO:0000313" key="3">
    <source>
        <dbReference type="Proteomes" id="UP000235145"/>
    </source>
</evidence>
<feature type="region of interest" description="Disordered" evidence="1">
    <location>
        <begin position="1"/>
        <end position="53"/>
    </location>
</feature>
<name>A0A9R1V268_LACSA</name>
<sequence>MNGSNLWLTTPYEKPLPPMSRRMPGRPTVNRKQHAREKGDGGSRKRTTKKTKKTKVLSAYSQVVADLREFGYISQEIEELMGTRDDVTQETITQETVQLPTMDDVTFEAQGIEETQMDDVTFVPETIAPGSTLAEPMTLD</sequence>